<name>A0A6L2MHP8_TANCI</name>
<feature type="coiled-coil region" evidence="1">
    <location>
        <begin position="156"/>
        <end position="183"/>
    </location>
</feature>
<dbReference type="EMBL" id="BKCJ010006412">
    <property type="protein sequence ID" value="GEU72014.1"/>
    <property type="molecule type" value="Genomic_DNA"/>
</dbReference>
<evidence type="ECO:0000256" key="1">
    <source>
        <dbReference type="SAM" id="Coils"/>
    </source>
</evidence>
<evidence type="ECO:0000256" key="2">
    <source>
        <dbReference type="SAM" id="MobiDB-lite"/>
    </source>
</evidence>
<organism evidence="3">
    <name type="scientific">Tanacetum cinerariifolium</name>
    <name type="common">Dalmatian daisy</name>
    <name type="synonym">Chrysanthemum cinerariifolium</name>
    <dbReference type="NCBI Taxonomy" id="118510"/>
    <lineage>
        <taxon>Eukaryota</taxon>
        <taxon>Viridiplantae</taxon>
        <taxon>Streptophyta</taxon>
        <taxon>Embryophyta</taxon>
        <taxon>Tracheophyta</taxon>
        <taxon>Spermatophyta</taxon>
        <taxon>Magnoliopsida</taxon>
        <taxon>eudicotyledons</taxon>
        <taxon>Gunneridae</taxon>
        <taxon>Pentapetalae</taxon>
        <taxon>asterids</taxon>
        <taxon>campanulids</taxon>
        <taxon>Asterales</taxon>
        <taxon>Asteraceae</taxon>
        <taxon>Asteroideae</taxon>
        <taxon>Anthemideae</taxon>
        <taxon>Anthemidinae</taxon>
        <taxon>Tanacetum</taxon>
    </lineage>
</organism>
<reference evidence="3" key="1">
    <citation type="journal article" date="2019" name="Sci. Rep.">
        <title>Draft genome of Tanacetum cinerariifolium, the natural source of mosquito coil.</title>
        <authorList>
            <person name="Yamashiro T."/>
            <person name="Shiraishi A."/>
            <person name="Satake H."/>
            <person name="Nakayama K."/>
        </authorList>
    </citation>
    <scope>NUCLEOTIDE SEQUENCE</scope>
</reference>
<sequence length="233" mass="26776">MQNPKDISSPTTALDMALELKNVGNQNGLSVVLGIANQHVNGNVVTARAEGNSNGINGNPLRNICRLLKKKKHRFNSLMRNLISWLLQFDKSHVYYTNGSPEVHLSKNCYDNDIFNMFTQDEQYTELLDPILEPYQVPQNDSNGIFKVSTLEQVEVEKVKKVNRKLKEANVDLTTELARYKNQEKCFEISQEKYDKLESYVNGMNSRGKKQKENISNQKKNKAHDYQRKTCFT</sequence>
<gene>
    <name evidence="3" type="ORF">Tci_043992</name>
</gene>
<dbReference type="AlphaFoldDB" id="A0A6L2MHP8"/>
<proteinExistence type="predicted"/>
<feature type="region of interest" description="Disordered" evidence="2">
    <location>
        <begin position="205"/>
        <end position="227"/>
    </location>
</feature>
<keyword evidence="1" id="KW-0175">Coiled coil</keyword>
<comment type="caution">
    <text evidence="3">The sequence shown here is derived from an EMBL/GenBank/DDBJ whole genome shotgun (WGS) entry which is preliminary data.</text>
</comment>
<evidence type="ECO:0000313" key="3">
    <source>
        <dbReference type="EMBL" id="GEU72014.1"/>
    </source>
</evidence>
<protein>
    <submittedName>
        <fullName evidence="3">Uncharacterized protein</fullName>
    </submittedName>
</protein>
<accession>A0A6L2MHP8</accession>